<keyword evidence="16" id="KW-1185">Reference proteome</keyword>
<keyword evidence="9" id="KW-0472">Membrane</keyword>
<evidence type="ECO:0000256" key="7">
    <source>
        <dbReference type="ARBA" id="ARBA00022777"/>
    </source>
</evidence>
<dbReference type="GO" id="GO:0010183">
    <property type="term" value="P:pollen tube guidance"/>
    <property type="evidence" value="ECO:0007669"/>
    <property type="project" value="UniProtKB-ARBA"/>
</dbReference>
<evidence type="ECO:0000313" key="15">
    <source>
        <dbReference type="EMBL" id="CAI9109238.1"/>
    </source>
</evidence>
<keyword evidence="5" id="KW-0808">Transferase</keyword>
<evidence type="ECO:0000256" key="12">
    <source>
        <dbReference type="RuleBase" id="RU000304"/>
    </source>
</evidence>
<dbReference type="GO" id="GO:0005524">
    <property type="term" value="F:ATP binding"/>
    <property type="evidence" value="ECO:0007669"/>
    <property type="project" value="UniProtKB-UniRule"/>
</dbReference>
<dbReference type="PROSITE" id="PS00108">
    <property type="entry name" value="PROTEIN_KINASE_ST"/>
    <property type="match status" value="1"/>
</dbReference>
<dbReference type="PROSITE" id="PS00107">
    <property type="entry name" value="PROTEIN_KINASE_ATP"/>
    <property type="match status" value="1"/>
</dbReference>
<dbReference type="SMART" id="SM00220">
    <property type="entry name" value="S_TKc"/>
    <property type="match status" value="1"/>
</dbReference>
<dbReference type="AlphaFoldDB" id="A0AAV1DMW3"/>
<evidence type="ECO:0000256" key="5">
    <source>
        <dbReference type="ARBA" id="ARBA00022679"/>
    </source>
</evidence>
<evidence type="ECO:0000256" key="10">
    <source>
        <dbReference type="ARBA" id="ARBA00023288"/>
    </source>
</evidence>
<dbReference type="EMBL" id="OX459123">
    <property type="protein sequence ID" value="CAI9109238.1"/>
    <property type="molecule type" value="Genomic_DNA"/>
</dbReference>
<dbReference type="Gene3D" id="3.30.200.20">
    <property type="entry name" value="Phosphorylase Kinase, domain 1"/>
    <property type="match status" value="1"/>
</dbReference>
<dbReference type="Proteomes" id="UP001161247">
    <property type="component" value="Chromosome 6"/>
</dbReference>
<dbReference type="FunFam" id="3.30.200.20:FF:000266">
    <property type="entry name" value="probable serine/threonine-protein kinase RLCKVII"/>
    <property type="match status" value="1"/>
</dbReference>
<dbReference type="GO" id="GO:0004674">
    <property type="term" value="F:protein serine/threonine kinase activity"/>
    <property type="evidence" value="ECO:0007669"/>
    <property type="project" value="UniProtKB-KW"/>
</dbReference>
<keyword evidence="6 11" id="KW-0547">Nucleotide-binding</keyword>
<comment type="subcellular location">
    <subcellularLocation>
        <location evidence="1">Cell membrane</location>
        <topology evidence="1">Lipid-anchor</topology>
    </subcellularLocation>
</comment>
<evidence type="ECO:0000256" key="6">
    <source>
        <dbReference type="ARBA" id="ARBA00022741"/>
    </source>
</evidence>
<keyword evidence="3" id="KW-1003">Cell membrane</keyword>
<dbReference type="InterPro" id="IPR001245">
    <property type="entry name" value="Ser-Thr/Tyr_kinase_cat_dom"/>
</dbReference>
<evidence type="ECO:0000256" key="2">
    <source>
        <dbReference type="ARBA" id="ARBA00008684"/>
    </source>
</evidence>
<reference evidence="15" key="1">
    <citation type="submission" date="2023-03" db="EMBL/GenBank/DDBJ databases">
        <authorList>
            <person name="Julca I."/>
        </authorList>
    </citation>
    <scope>NUCLEOTIDE SEQUENCE</scope>
</reference>
<dbReference type="InterPro" id="IPR017441">
    <property type="entry name" value="Protein_kinase_ATP_BS"/>
</dbReference>
<keyword evidence="4 12" id="KW-0723">Serine/threonine-protein kinase</keyword>
<evidence type="ECO:0000256" key="4">
    <source>
        <dbReference type="ARBA" id="ARBA00022527"/>
    </source>
</evidence>
<organism evidence="15 16">
    <name type="scientific">Oldenlandia corymbosa var. corymbosa</name>
    <dbReference type="NCBI Taxonomy" id="529605"/>
    <lineage>
        <taxon>Eukaryota</taxon>
        <taxon>Viridiplantae</taxon>
        <taxon>Streptophyta</taxon>
        <taxon>Embryophyta</taxon>
        <taxon>Tracheophyta</taxon>
        <taxon>Spermatophyta</taxon>
        <taxon>Magnoliopsida</taxon>
        <taxon>eudicotyledons</taxon>
        <taxon>Gunneridae</taxon>
        <taxon>Pentapetalae</taxon>
        <taxon>asterids</taxon>
        <taxon>lamiids</taxon>
        <taxon>Gentianales</taxon>
        <taxon>Rubiaceae</taxon>
        <taxon>Rubioideae</taxon>
        <taxon>Spermacoceae</taxon>
        <taxon>Hedyotis-Oldenlandia complex</taxon>
        <taxon>Oldenlandia</taxon>
    </lineage>
</organism>
<dbReference type="FunFam" id="1.10.510.10:FF:000032">
    <property type="entry name" value="Serine/threonine-protein kinase PBS1"/>
    <property type="match status" value="1"/>
</dbReference>
<feature type="domain" description="Protein kinase" evidence="14">
    <location>
        <begin position="99"/>
        <end position="381"/>
    </location>
</feature>
<evidence type="ECO:0000313" key="16">
    <source>
        <dbReference type="Proteomes" id="UP001161247"/>
    </source>
</evidence>
<dbReference type="PANTHER" id="PTHR47985:SF81">
    <property type="entry name" value="SERINE_THREONINE-PROTEIN KINASE CDL1-LIKE"/>
    <property type="match status" value="1"/>
</dbReference>
<dbReference type="CDD" id="cd14066">
    <property type="entry name" value="STKc_IRAK"/>
    <property type="match status" value="1"/>
</dbReference>
<evidence type="ECO:0000256" key="1">
    <source>
        <dbReference type="ARBA" id="ARBA00004193"/>
    </source>
</evidence>
<evidence type="ECO:0000259" key="14">
    <source>
        <dbReference type="PROSITE" id="PS50011"/>
    </source>
</evidence>
<feature type="region of interest" description="Disordered" evidence="13">
    <location>
        <begin position="383"/>
        <end position="426"/>
    </location>
</feature>
<dbReference type="GO" id="GO:0090404">
    <property type="term" value="C:pollen tube tip"/>
    <property type="evidence" value="ECO:0007669"/>
    <property type="project" value="UniProtKB-ARBA"/>
</dbReference>
<feature type="compositionally biased region" description="Basic and acidic residues" evidence="13">
    <location>
        <begin position="416"/>
        <end position="425"/>
    </location>
</feature>
<dbReference type="SUPFAM" id="SSF56112">
    <property type="entry name" value="Protein kinase-like (PK-like)"/>
    <property type="match status" value="1"/>
</dbReference>
<sequence length="453" mass="50734">MGICPCFGRNHEKKKNITITSTRTQMMMNQEQQEQPDTADYQEEAHHQHSSSFPFPNPVKLPSTQEPRLKCAISLDSSPTAKSNPTFSYRELAAATNNFRSECLIGEGGFGSVYRGKIERTDQVVAVKKLDTSGVQGSKEFLVEVLMLSLLHHPNLVNLVGFCAEGEQRLLVYEYLPLGSLEYHLHDLPPDEESLDWNTRMNIAAGIAGGLNYLHNEADPPVIHRDLKSSNVLLDEGFYPKLSDFGLAKFGPTEDKSHVSTRVMGTEGYCAPEYYDTGKLTAKSDVYCFGILLLEIISGRKAKDTCREEGKRTLLEWAHPLLKDAKKFEEIVDKRLERHFSESGLRLAIDVALRCLQDMPRLRPSMKDVLSAMNLLTSPRFRYSATPAHGSNEPKNDECELRAGEDGGAEGALKSSNKDREREQAVAEAKLWGETWRAKMHQSGQSDIEKSNI</sequence>
<keyword evidence="8 11" id="KW-0067">ATP-binding</keyword>
<evidence type="ECO:0000256" key="9">
    <source>
        <dbReference type="ARBA" id="ARBA00023136"/>
    </source>
</evidence>
<dbReference type="InterPro" id="IPR000719">
    <property type="entry name" value="Prot_kinase_dom"/>
</dbReference>
<gene>
    <name evidence="15" type="ORF">OLC1_LOCUS17176</name>
</gene>
<dbReference type="Pfam" id="PF07714">
    <property type="entry name" value="PK_Tyr_Ser-Thr"/>
    <property type="match status" value="1"/>
</dbReference>
<evidence type="ECO:0000256" key="11">
    <source>
        <dbReference type="PROSITE-ProRule" id="PRU10141"/>
    </source>
</evidence>
<feature type="binding site" evidence="11">
    <location>
        <position position="129"/>
    </location>
    <ligand>
        <name>ATP</name>
        <dbReference type="ChEBI" id="CHEBI:30616"/>
    </ligand>
</feature>
<dbReference type="InterPro" id="IPR011009">
    <property type="entry name" value="Kinase-like_dom_sf"/>
</dbReference>
<protein>
    <submittedName>
        <fullName evidence="15">OLC1v1009023C1</fullName>
    </submittedName>
</protein>
<name>A0AAV1DMW3_OLDCO</name>
<keyword evidence="7" id="KW-0418">Kinase</keyword>
<keyword evidence="10" id="KW-0449">Lipoprotein</keyword>
<evidence type="ECO:0000256" key="13">
    <source>
        <dbReference type="SAM" id="MobiDB-lite"/>
    </source>
</evidence>
<dbReference type="PROSITE" id="PS50011">
    <property type="entry name" value="PROTEIN_KINASE_DOM"/>
    <property type="match status" value="1"/>
</dbReference>
<evidence type="ECO:0000256" key="3">
    <source>
        <dbReference type="ARBA" id="ARBA00022475"/>
    </source>
</evidence>
<feature type="region of interest" description="Disordered" evidence="13">
    <location>
        <begin position="29"/>
        <end position="60"/>
    </location>
</feature>
<accession>A0AAV1DMW3</accession>
<dbReference type="GO" id="GO:0005886">
    <property type="term" value="C:plasma membrane"/>
    <property type="evidence" value="ECO:0007669"/>
    <property type="project" value="UniProtKB-SubCell"/>
</dbReference>
<feature type="compositionally biased region" description="Basic and acidic residues" evidence="13">
    <location>
        <begin position="392"/>
        <end position="405"/>
    </location>
</feature>
<proteinExistence type="inferred from homology"/>
<dbReference type="Gene3D" id="1.10.510.10">
    <property type="entry name" value="Transferase(Phosphotransferase) domain 1"/>
    <property type="match status" value="1"/>
</dbReference>
<dbReference type="InterPro" id="IPR008271">
    <property type="entry name" value="Ser/Thr_kinase_AS"/>
</dbReference>
<comment type="similarity">
    <text evidence="2">Belongs to the protein kinase superfamily. Ser/Thr protein kinase family.</text>
</comment>
<dbReference type="PANTHER" id="PTHR47985">
    <property type="entry name" value="OS07G0668900 PROTEIN"/>
    <property type="match status" value="1"/>
</dbReference>
<evidence type="ECO:0000256" key="8">
    <source>
        <dbReference type="ARBA" id="ARBA00022840"/>
    </source>
</evidence>